<comment type="similarity">
    <text evidence="2">Belongs to the peroxiredoxin family. Prx5 subfamily.</text>
</comment>
<gene>
    <name evidence="11" type="ORF">DPMN_088449</name>
</gene>
<keyword evidence="12" id="KW-1185">Reference proteome</keyword>
<dbReference type="InterPro" id="IPR036249">
    <property type="entry name" value="Thioredoxin-like_sf"/>
</dbReference>
<evidence type="ECO:0000256" key="6">
    <source>
        <dbReference type="ARBA" id="ARBA00023002"/>
    </source>
</evidence>
<reference evidence="11" key="1">
    <citation type="journal article" date="2019" name="bioRxiv">
        <title>The Genome of the Zebra Mussel, Dreissena polymorpha: A Resource for Invasive Species Research.</title>
        <authorList>
            <person name="McCartney M.A."/>
            <person name="Auch B."/>
            <person name="Kono T."/>
            <person name="Mallez S."/>
            <person name="Zhang Y."/>
            <person name="Obille A."/>
            <person name="Becker A."/>
            <person name="Abrahante J.E."/>
            <person name="Garbe J."/>
            <person name="Badalamenti J.P."/>
            <person name="Herman A."/>
            <person name="Mangelson H."/>
            <person name="Liachko I."/>
            <person name="Sullivan S."/>
            <person name="Sone E.D."/>
            <person name="Koren S."/>
            <person name="Silverstein K.A.T."/>
            <person name="Beckman K.B."/>
            <person name="Gohl D.M."/>
        </authorList>
    </citation>
    <scope>NUCLEOTIDE SEQUENCE</scope>
    <source>
        <strain evidence="11">Duluth1</strain>
        <tissue evidence="11">Whole animal</tissue>
    </source>
</reference>
<evidence type="ECO:0000256" key="4">
    <source>
        <dbReference type="ARBA" id="ARBA00022559"/>
    </source>
</evidence>
<dbReference type="InterPro" id="IPR037944">
    <property type="entry name" value="PRX5-like"/>
</dbReference>
<evidence type="ECO:0000256" key="5">
    <source>
        <dbReference type="ARBA" id="ARBA00022862"/>
    </source>
</evidence>
<dbReference type="GO" id="GO:0034599">
    <property type="term" value="P:cellular response to oxidative stress"/>
    <property type="evidence" value="ECO:0007669"/>
    <property type="project" value="InterPro"/>
</dbReference>
<feature type="domain" description="Thioredoxin" evidence="10">
    <location>
        <begin position="30"/>
        <end position="134"/>
    </location>
</feature>
<dbReference type="PANTHER" id="PTHR10430:SF16">
    <property type="entry name" value="PEROXIREDOXIN-5, MITOCHONDRIAL"/>
    <property type="match status" value="1"/>
</dbReference>
<evidence type="ECO:0000256" key="8">
    <source>
        <dbReference type="ARBA" id="ARBA00033191"/>
    </source>
</evidence>
<dbReference type="InterPro" id="IPR013766">
    <property type="entry name" value="Thioredoxin_domain"/>
</dbReference>
<evidence type="ECO:0000256" key="2">
    <source>
        <dbReference type="ARBA" id="ARBA00010505"/>
    </source>
</evidence>
<keyword evidence="6" id="KW-0560">Oxidoreductase</keyword>
<dbReference type="Gene3D" id="3.40.30.10">
    <property type="entry name" value="Glutaredoxin"/>
    <property type="match status" value="1"/>
</dbReference>
<dbReference type="GO" id="GO:0045454">
    <property type="term" value="P:cell redox homeostasis"/>
    <property type="evidence" value="ECO:0007669"/>
    <property type="project" value="TreeGrafter"/>
</dbReference>
<reference evidence="11" key="2">
    <citation type="submission" date="2020-11" db="EMBL/GenBank/DDBJ databases">
        <authorList>
            <person name="McCartney M.A."/>
            <person name="Auch B."/>
            <person name="Kono T."/>
            <person name="Mallez S."/>
            <person name="Becker A."/>
            <person name="Gohl D.M."/>
            <person name="Silverstein K.A.T."/>
            <person name="Koren S."/>
            <person name="Bechman K.B."/>
            <person name="Herman A."/>
            <person name="Abrahante J.E."/>
            <person name="Garbe J."/>
        </authorList>
    </citation>
    <scope>NUCLEOTIDE SEQUENCE</scope>
    <source>
        <strain evidence="11">Duluth1</strain>
        <tissue evidence="11">Whole animal</tissue>
    </source>
</reference>
<dbReference type="InterPro" id="IPR013740">
    <property type="entry name" value="Redoxin"/>
</dbReference>
<dbReference type="GO" id="GO:0008379">
    <property type="term" value="F:thioredoxin peroxidase activity"/>
    <property type="evidence" value="ECO:0007669"/>
    <property type="project" value="InterPro"/>
</dbReference>
<dbReference type="EMBL" id="JAIWYP010000003">
    <property type="protein sequence ID" value="KAH3846152.1"/>
    <property type="molecule type" value="Genomic_DNA"/>
</dbReference>
<name>A0A9D4QXA8_DREPO</name>
<evidence type="ECO:0000256" key="7">
    <source>
        <dbReference type="ARBA" id="ARBA00031861"/>
    </source>
</evidence>
<dbReference type="PANTHER" id="PTHR10430">
    <property type="entry name" value="PEROXIREDOXIN"/>
    <property type="match status" value="1"/>
</dbReference>
<dbReference type="SUPFAM" id="SSF52833">
    <property type="entry name" value="Thioredoxin-like"/>
    <property type="match status" value="1"/>
</dbReference>
<dbReference type="Pfam" id="PF08534">
    <property type="entry name" value="Redoxin"/>
    <property type="match status" value="1"/>
</dbReference>
<keyword evidence="4" id="KW-0575">Peroxidase</keyword>
<proteinExistence type="inferred from homology"/>
<dbReference type="GO" id="GO:0005777">
    <property type="term" value="C:peroxisome"/>
    <property type="evidence" value="ECO:0007669"/>
    <property type="project" value="TreeGrafter"/>
</dbReference>
<dbReference type="GO" id="GO:0005739">
    <property type="term" value="C:mitochondrion"/>
    <property type="evidence" value="ECO:0007669"/>
    <property type="project" value="TreeGrafter"/>
</dbReference>
<evidence type="ECO:0000313" key="11">
    <source>
        <dbReference type="EMBL" id="KAH3846152.1"/>
    </source>
</evidence>
<evidence type="ECO:0000256" key="3">
    <source>
        <dbReference type="ARBA" id="ARBA00014329"/>
    </source>
</evidence>
<evidence type="ECO:0000259" key="10">
    <source>
        <dbReference type="PROSITE" id="PS51352"/>
    </source>
</evidence>
<feature type="active site" description="Cysteine sulfenic acid (-SOH) intermediate" evidence="9">
    <location>
        <position position="74"/>
    </location>
</feature>
<dbReference type="GO" id="GO:0042744">
    <property type="term" value="P:hydrogen peroxide catabolic process"/>
    <property type="evidence" value="ECO:0007669"/>
    <property type="project" value="TreeGrafter"/>
</dbReference>
<protein>
    <recommendedName>
        <fullName evidence="3">Peroxiredoxin-5, mitochondrial</fullName>
    </recommendedName>
    <alternativeName>
        <fullName evidence="7">Peroxiredoxin V</fullName>
    </alternativeName>
    <alternativeName>
        <fullName evidence="8">Thioredoxin-dependent peroxiredoxin 5</fullName>
    </alternativeName>
</protein>
<accession>A0A9D4QXA8</accession>
<keyword evidence="5" id="KW-0049">Antioxidant</keyword>
<organism evidence="11 12">
    <name type="scientific">Dreissena polymorpha</name>
    <name type="common">Zebra mussel</name>
    <name type="synonym">Mytilus polymorpha</name>
    <dbReference type="NCBI Taxonomy" id="45954"/>
    <lineage>
        <taxon>Eukaryota</taxon>
        <taxon>Metazoa</taxon>
        <taxon>Spiralia</taxon>
        <taxon>Lophotrochozoa</taxon>
        <taxon>Mollusca</taxon>
        <taxon>Bivalvia</taxon>
        <taxon>Autobranchia</taxon>
        <taxon>Heteroconchia</taxon>
        <taxon>Euheterodonta</taxon>
        <taxon>Imparidentia</taxon>
        <taxon>Neoheterodontei</taxon>
        <taxon>Myida</taxon>
        <taxon>Dreissenoidea</taxon>
        <taxon>Dreissenidae</taxon>
        <taxon>Dreissena</taxon>
    </lineage>
</organism>
<dbReference type="AlphaFoldDB" id="A0A9D4QXA8"/>
<evidence type="ECO:0000256" key="9">
    <source>
        <dbReference type="PIRSR" id="PIRSR637944-1"/>
    </source>
</evidence>
<sequence>MAAAVRRSYINILNSTNRTDFVKTHIRWYLKRGIPVPSVDLYVDTPNNKVNAHELFKGKRGVLFSVLGAFTPGCKTHMPEYLDNYDKFKAEGFDVIACVAVNDPYVVSAWAESLNTRNKILMLADPKGRVYQGN</sequence>
<evidence type="ECO:0000313" key="12">
    <source>
        <dbReference type="Proteomes" id="UP000828390"/>
    </source>
</evidence>
<comment type="function">
    <text evidence="1">Thiol-specific peroxidase that catalyzes the reduction of hydrogen peroxide and organic hydroperoxides to water and alcohols, respectively. Plays a role in cell protection against oxidative stress by detoxifying peroxides and as sensor of hydrogen peroxide-mediated signaling events.</text>
</comment>
<dbReference type="Proteomes" id="UP000828390">
    <property type="component" value="Unassembled WGS sequence"/>
</dbReference>
<dbReference type="PROSITE" id="PS51352">
    <property type="entry name" value="THIOREDOXIN_2"/>
    <property type="match status" value="1"/>
</dbReference>
<comment type="caution">
    <text evidence="11">The sequence shown here is derived from an EMBL/GenBank/DDBJ whole genome shotgun (WGS) entry which is preliminary data.</text>
</comment>
<evidence type="ECO:0000256" key="1">
    <source>
        <dbReference type="ARBA" id="ARBA00003330"/>
    </source>
</evidence>